<keyword evidence="2" id="KW-1185">Reference proteome</keyword>
<dbReference type="KEGG" id="sphh:SDAV_001496"/>
<evidence type="ECO:0000313" key="2">
    <source>
        <dbReference type="Proteomes" id="UP000253689"/>
    </source>
</evidence>
<organism evidence="1 2">
    <name type="scientific">Spiroplasma phoeniceum P40</name>
    <dbReference type="NCBI Taxonomy" id="1276259"/>
    <lineage>
        <taxon>Bacteria</taxon>
        <taxon>Bacillati</taxon>
        <taxon>Mycoplasmatota</taxon>
        <taxon>Mollicutes</taxon>
        <taxon>Entomoplasmatales</taxon>
        <taxon>Spiroplasmataceae</taxon>
        <taxon>Spiroplasma</taxon>
    </lineage>
</organism>
<gene>
    <name evidence="1" type="ORF">SDAV_001496</name>
</gene>
<dbReference type="EMBL" id="CP031088">
    <property type="protein sequence ID" value="AXF96463.1"/>
    <property type="molecule type" value="Genomic_DNA"/>
</dbReference>
<protein>
    <submittedName>
        <fullName evidence="1">Uncharacterized protein</fullName>
    </submittedName>
</protein>
<evidence type="ECO:0000313" key="1">
    <source>
        <dbReference type="EMBL" id="AXF96463.1"/>
    </source>
</evidence>
<dbReference type="AlphaFoldDB" id="A0A345DQH2"/>
<sequence>MSSFANLIWNNWNKINAIWNDSDKKHCIRIVAKILPNIIVWETYHGKHEKRILS</sequence>
<dbReference type="Proteomes" id="UP000253689">
    <property type="component" value="Chromosome"/>
</dbReference>
<name>A0A345DQH2_9MOLU</name>
<reference evidence="2" key="1">
    <citation type="submission" date="2018-07" db="EMBL/GenBank/DDBJ databases">
        <title>Complete Genome Sequence of Spiroplasma phoeniceum.</title>
        <authorList>
            <person name="Davis R.E."/>
            <person name="Shao J.Y."/>
            <person name="Zhao Y."/>
            <person name="Silver A."/>
            <person name="Stump z."/>
            <person name="Gasparich G."/>
        </authorList>
    </citation>
    <scope>NUCLEOTIDE SEQUENCE [LARGE SCALE GENOMIC DNA]</scope>
    <source>
        <strain evidence="2">P40</strain>
    </source>
</reference>
<proteinExistence type="predicted"/>
<accession>A0A345DQH2</accession>